<name>J9DPE4_EDHAE</name>
<accession>J9DPE4</accession>
<sequence>MKNSNDSNKKPKYKPCANLFLPPSINKFVSKFFLYSNFSYDDVLFLEKFYKKGALLSVFYRDLCLRMKLDHLNSKSSSNNKNNASIGSIDIDSNNNGTSVNCDDSGSANSINKGSICTTNIVNVLQCGCGEFAVPLNAIHAPEKEEKNTHKFQNLIIKQNTMKYINHKEVDGHEFNNHCKKDLTQKIVKFIMNCKENLGTSSPIELNLEGNSTKDRKVMHKKMLKNGQQSSILNNSDLKKSFMLDFNRTIPDCTKNNISEESIKCKGNLKRHDLTPSSLFNKKIRKNDDSKNVFDKNEKAFINKKIKPVITKDNNKNNSNGNNNTIKDNFINSNKCINNIDLALNALLKYNKFPKPDLGYQKEPLFRECFNKAVKHLLTLSSVKARNPVGPITEIINLYIMFDDLKGAYDKLKEFTNTREDVYGEIAPTLSRYLIFLELEICKQKIQQLNEEKFKISLLKSFLNHLFLCKGVMYFKKYNFNFNYNLSEECTDYNDDSQNRSNIFHYDFINKTLFVNTSLNEFNYEDIDFINSKEIFLNNNLNQYLEKSLLIDFDLYSLFSQSNCYKNNLNKISKNLMPSPASFGDETVNAKFLDILISCDLIKKLLSDFNIFELFKYLISEKGILKLRKAIKVAINNFLNKENIYLSNDADKKYLFENLSCIKYEHDDYLLNNEAKDENISPNKFNSLVSHSNKDFLNISKVDLIKRQKTIKNIKNTGIFTNSENNSTSYDVNCDTKKRNLKNTTSYMERYDKKRLNHASANNQTNMNDSIEMKPVRCSDGVNMHEYPFNKQQGASNTKIFYINFGSATTDLESNDDLSNTGANIFKKAVKNKSSNKKKNINENKIDINLNKINKKNKHNTVKTNDYNIDQPNNITTPTYNNLKNMHDISLNSSLSSERLYNTPIDSTQCLSVKKKKRCNIKSCENNSLEEESNVLSEQKIVKHFYNSKTNDQDKKIFNYNLNSLEIQKFLGNPLDSAIVDEIQKFIIGDTASNESNSKNAIQKTYDFTFKCTNNLFIYFKYKMISQLLKEFNSNLLLTLADLQILCCKNQKCTNNCINKLSHQLEKTPILSLDNLSNESFDTMEQIKNKLYCNTTVFQFNKMLFDTDELFSIYKNFLKDNKNLVSYFVDQCERKYYRNCYKYLCKNGFSSDIMKKVKITSKINDKPNIKASNVNNITGTGSFIQLIDYNLMETVNKSIKLKHKSSKPKNIFYAVGKNGQFWETKIRKRKKL</sequence>
<dbReference type="InParanoid" id="J9DPE4"/>
<evidence type="ECO:0000313" key="1">
    <source>
        <dbReference type="EMBL" id="EJW03212.1"/>
    </source>
</evidence>
<protein>
    <submittedName>
        <fullName evidence="1">Uncharacterized protein</fullName>
    </submittedName>
</protein>
<organism evidence="1 2">
    <name type="scientific">Edhazardia aedis (strain USNM 41457)</name>
    <name type="common">Microsporidian parasite</name>
    <dbReference type="NCBI Taxonomy" id="1003232"/>
    <lineage>
        <taxon>Eukaryota</taxon>
        <taxon>Fungi</taxon>
        <taxon>Fungi incertae sedis</taxon>
        <taxon>Microsporidia</taxon>
        <taxon>Edhazardia</taxon>
    </lineage>
</organism>
<dbReference type="AlphaFoldDB" id="J9DPE4"/>
<dbReference type="Proteomes" id="UP000003163">
    <property type="component" value="Unassembled WGS sequence"/>
</dbReference>
<dbReference type="EMBL" id="AFBI03000043">
    <property type="protein sequence ID" value="EJW03212.1"/>
    <property type="molecule type" value="Genomic_DNA"/>
</dbReference>
<dbReference type="VEuPathDB" id="MicrosporidiaDB:EDEG_02427"/>
<keyword evidence="2" id="KW-1185">Reference proteome</keyword>
<evidence type="ECO:0000313" key="2">
    <source>
        <dbReference type="Proteomes" id="UP000003163"/>
    </source>
</evidence>
<reference evidence="1 2" key="1">
    <citation type="submission" date="2011-08" db="EMBL/GenBank/DDBJ databases">
        <authorList>
            <person name="Liu Z.J."/>
            <person name="Shi F.L."/>
            <person name="Lu J.Q."/>
            <person name="Li M."/>
            <person name="Wang Z.L."/>
        </authorList>
    </citation>
    <scope>NUCLEOTIDE SEQUENCE [LARGE SCALE GENOMIC DNA]</scope>
    <source>
        <strain evidence="1 2">USNM 41457</strain>
    </source>
</reference>
<comment type="caution">
    <text evidence="1">The sequence shown here is derived from an EMBL/GenBank/DDBJ whole genome shotgun (WGS) entry which is preliminary data.</text>
</comment>
<dbReference type="HOGENOM" id="CLU_267550_0_0_1"/>
<gene>
    <name evidence="1" type="ORF">EDEG_02427</name>
</gene>
<reference evidence="2" key="2">
    <citation type="submission" date="2015-07" db="EMBL/GenBank/DDBJ databases">
        <title>Contrasting host-pathogen interactions and genome evolution in two generalist and specialist microsporidian pathogens of mosquitoes.</title>
        <authorList>
            <consortium name="The Broad Institute Genomics Platform"/>
            <consortium name="The Broad Institute Genome Sequencing Center for Infectious Disease"/>
            <person name="Cuomo C.A."/>
            <person name="Sanscrainte N.D."/>
            <person name="Goldberg J.M."/>
            <person name="Heiman D."/>
            <person name="Young S."/>
            <person name="Zeng Q."/>
            <person name="Becnel J.J."/>
            <person name="Birren B.W."/>
        </authorList>
    </citation>
    <scope>NUCLEOTIDE SEQUENCE [LARGE SCALE GENOMIC DNA]</scope>
    <source>
        <strain evidence="2">USNM 41457</strain>
    </source>
</reference>
<proteinExistence type="predicted"/>